<name>A0A0N9HX09_9PSEU</name>
<dbReference type="AlphaFoldDB" id="A0A0N9HX09"/>
<protein>
    <submittedName>
        <fullName evidence="3">Alpha/beta hydrolase</fullName>
    </submittedName>
</protein>
<dbReference type="GO" id="GO:0016020">
    <property type="term" value="C:membrane"/>
    <property type="evidence" value="ECO:0007669"/>
    <property type="project" value="TreeGrafter"/>
</dbReference>
<gene>
    <name evidence="3" type="ORF">AOZ06_07040</name>
</gene>
<dbReference type="PANTHER" id="PTHR43798">
    <property type="entry name" value="MONOACYLGLYCEROL LIPASE"/>
    <property type="match status" value="1"/>
</dbReference>
<dbReference type="STRING" id="860235.AOZ06_07040"/>
<dbReference type="InterPro" id="IPR050266">
    <property type="entry name" value="AB_hydrolase_sf"/>
</dbReference>
<organism evidence="3 4">
    <name type="scientific">Kibdelosporangium phytohabitans</name>
    <dbReference type="NCBI Taxonomy" id="860235"/>
    <lineage>
        <taxon>Bacteria</taxon>
        <taxon>Bacillati</taxon>
        <taxon>Actinomycetota</taxon>
        <taxon>Actinomycetes</taxon>
        <taxon>Pseudonocardiales</taxon>
        <taxon>Pseudonocardiaceae</taxon>
        <taxon>Kibdelosporangium</taxon>
    </lineage>
</organism>
<proteinExistence type="predicted"/>
<feature type="region of interest" description="Disordered" evidence="1">
    <location>
        <begin position="1"/>
        <end position="23"/>
    </location>
</feature>
<dbReference type="RefSeq" id="WP_054288688.1">
    <property type="nucleotide sequence ID" value="NZ_CP012752.1"/>
</dbReference>
<dbReference type="EMBL" id="CP012752">
    <property type="protein sequence ID" value="ALG06716.1"/>
    <property type="molecule type" value="Genomic_DNA"/>
</dbReference>
<dbReference type="InterPro" id="IPR000073">
    <property type="entry name" value="AB_hydrolase_1"/>
</dbReference>
<evidence type="ECO:0000259" key="2">
    <source>
        <dbReference type="Pfam" id="PF12697"/>
    </source>
</evidence>
<accession>A0A0N9HX09</accession>
<sequence>MTGSQVGPHHADRVELPGRDGPLAALRRPVPDAPIALLVPGYTGSKEDFTPLLDPIADAGVEPVAIDLPGQYESAGPKELDAYLPAPLGTLVAEIVEKLAADGRPILLLGHSYGGLVARAAVLSGAPVRGLTLLSSGPGELPTGPRRKMLDLAEPVLRDHGVEALANLRRALYENDPVWRKLPVELRTFLDDRFRRSSAECLLGMAVGLRTEPDLADSLARHLETTGTPCLVACGAEDDAWPVAAQRDMADRLDADFATIPGARHSPAVENPAALLGVLLSTWRMWLA</sequence>
<dbReference type="Pfam" id="PF12697">
    <property type="entry name" value="Abhydrolase_6"/>
    <property type="match status" value="1"/>
</dbReference>
<dbReference type="Proteomes" id="UP000063699">
    <property type="component" value="Chromosome"/>
</dbReference>
<dbReference type="GO" id="GO:0016787">
    <property type="term" value="F:hydrolase activity"/>
    <property type="evidence" value="ECO:0007669"/>
    <property type="project" value="UniProtKB-KW"/>
</dbReference>
<dbReference type="Gene3D" id="3.40.50.1820">
    <property type="entry name" value="alpha/beta hydrolase"/>
    <property type="match status" value="1"/>
</dbReference>
<dbReference type="SUPFAM" id="SSF53474">
    <property type="entry name" value="alpha/beta-Hydrolases"/>
    <property type="match status" value="1"/>
</dbReference>
<dbReference type="KEGG" id="kphy:AOZ06_07040"/>
<evidence type="ECO:0000313" key="4">
    <source>
        <dbReference type="Proteomes" id="UP000063699"/>
    </source>
</evidence>
<feature type="compositionally biased region" description="Basic and acidic residues" evidence="1">
    <location>
        <begin position="9"/>
        <end position="18"/>
    </location>
</feature>
<evidence type="ECO:0000313" key="3">
    <source>
        <dbReference type="EMBL" id="ALG06716.1"/>
    </source>
</evidence>
<evidence type="ECO:0000256" key="1">
    <source>
        <dbReference type="SAM" id="MobiDB-lite"/>
    </source>
</evidence>
<feature type="domain" description="AB hydrolase-1" evidence="2">
    <location>
        <begin position="37"/>
        <end position="275"/>
    </location>
</feature>
<keyword evidence="4" id="KW-1185">Reference proteome</keyword>
<reference evidence="3 4" key="1">
    <citation type="submission" date="2015-07" db="EMBL/GenBank/DDBJ databases">
        <title>Genome sequencing of Kibdelosporangium phytohabitans.</title>
        <authorList>
            <person name="Qin S."/>
            <person name="Xing K."/>
        </authorList>
    </citation>
    <scope>NUCLEOTIDE SEQUENCE [LARGE SCALE GENOMIC DNA]</scope>
    <source>
        <strain evidence="3 4">KLBMP1111</strain>
    </source>
</reference>
<dbReference type="InterPro" id="IPR029058">
    <property type="entry name" value="AB_hydrolase_fold"/>
</dbReference>
<dbReference type="OrthoDB" id="3211023at2"/>
<keyword evidence="3" id="KW-0378">Hydrolase</keyword>
<dbReference type="PANTHER" id="PTHR43798:SF33">
    <property type="entry name" value="HYDROLASE, PUTATIVE (AFU_ORTHOLOGUE AFUA_2G14860)-RELATED"/>
    <property type="match status" value="1"/>
</dbReference>